<proteinExistence type="predicted"/>
<dbReference type="KEGG" id="mea:Mex_2p0444"/>
<sequence length="499" mass="55065">MTNLPTHIECRTKMRLPVDFIYSVGYVPPRAQNKRQMPMQGSMVLELEELDPAATEHVANVTVRRQFSYSSDRYVREGKSPPVRILYADGSFWREDMALDDLRRQLASGSIERGFLANLTARGTHSSEHGDVAGLSNEQRAAKVLSHVPSDRWKDDGGAATAESFRRRAKSMAVFDGGVFVRTPMPVIELSRYSSRGLTIGSSRSYGPGEESENDGEHRFDLDEAEKALEFQKRLNPEKGEVDGRLEIEILKPGIWEAASHRDAVIDIAKDAFNRMMQKPDELPVEVLDRAFDLRDALIECAGEVTPMLLQVLEDLRAMPRPSDEQVAEWTVQASQYGERSWNKGRSANLAEGAAAIVDEIVALAGHAIARWEMRKPEASWERHLTGSPVVWDEDGSVHQILTLSEARVLERMHGLDLSHEVGECLEGRARLHVAATGGSGVSLRHASPHVLFLEDEGGLRVIAAHPRIDVDAVSSVAERLTGRAFASAAPAMAPGGGR</sequence>
<gene>
    <name evidence="1" type="ordered locus">MexAM1_META2p0444</name>
</gene>
<name>C5B4B4_METEA</name>
<keyword evidence="1" id="KW-0614">Plasmid</keyword>
<evidence type="ECO:0000313" key="1">
    <source>
        <dbReference type="EMBL" id="ACS43296.1"/>
    </source>
</evidence>
<keyword evidence="2" id="KW-1185">Reference proteome</keyword>
<dbReference type="Proteomes" id="UP000009081">
    <property type="component" value="Plasmid megaplasmid"/>
</dbReference>
<reference evidence="1 2" key="1">
    <citation type="journal article" date="2009" name="PLoS ONE">
        <title>Methylobacterium genome sequences: a reference blueprint to investigate microbial metabolism of C1 compounds from natural and industrial sources.</title>
        <authorList>
            <person name="Vuilleumier S."/>
            <person name="Chistoserdova L."/>
            <person name="Lee M.-C."/>
            <person name="Bringel F."/>
            <person name="Lajus A."/>
            <person name="Zhou Y."/>
            <person name="Gourion B."/>
            <person name="Barbe V."/>
            <person name="Chang J."/>
            <person name="Cruveiller S."/>
            <person name="Dossat C."/>
            <person name="Gillett W."/>
            <person name="Gruffaz C."/>
            <person name="Haugen E."/>
            <person name="Hourcade E."/>
            <person name="Levy R."/>
            <person name="Mangenot S."/>
            <person name="Muller E."/>
            <person name="Nadalig T."/>
            <person name="Pagni M."/>
            <person name="Penny C."/>
            <person name="Peyraud R."/>
            <person name="Robinson D.G."/>
            <person name="Roche D."/>
            <person name="Rouy Z."/>
            <person name="Saenampechek C."/>
            <person name="Salvignol G."/>
            <person name="Vallenet D."/>
            <person name="Wu Z."/>
            <person name="Marx C.J."/>
            <person name="Vorholt J.A."/>
            <person name="Olson M.V."/>
            <person name="Kaul R."/>
            <person name="Weissenbach J."/>
            <person name="Medigue C."/>
            <person name="Lidstrom M.E."/>
        </authorList>
    </citation>
    <scope>NUCLEOTIDE SEQUENCE [LARGE SCALE GENOMIC DNA]</scope>
    <source>
        <strain evidence="2">ATCC 14718 / DSM 1338 / JCM 2805 / NCIMB 9133 / AM1</strain>
    </source>
</reference>
<dbReference type="HOGENOM" id="CLU_546061_0_0_5"/>
<dbReference type="AlphaFoldDB" id="C5B4B4"/>
<protein>
    <submittedName>
        <fullName evidence="1">Uncharacterized protein</fullName>
    </submittedName>
</protein>
<accession>C5B4B4</accession>
<organism evidence="1 2">
    <name type="scientific">Methylorubrum extorquens (strain ATCC 14718 / DSM 1338 / JCM 2805 / NCIMB 9133 / AM1)</name>
    <name type="common">Methylobacterium extorquens</name>
    <dbReference type="NCBI Taxonomy" id="272630"/>
    <lineage>
        <taxon>Bacteria</taxon>
        <taxon>Pseudomonadati</taxon>
        <taxon>Pseudomonadota</taxon>
        <taxon>Alphaproteobacteria</taxon>
        <taxon>Hyphomicrobiales</taxon>
        <taxon>Methylobacteriaceae</taxon>
        <taxon>Methylorubrum</taxon>
    </lineage>
</organism>
<dbReference type="RefSeq" id="WP_003596907.1">
    <property type="nucleotide sequence ID" value="NC_012811.1"/>
</dbReference>
<dbReference type="EMBL" id="CP001511">
    <property type="protein sequence ID" value="ACS43296.1"/>
    <property type="molecule type" value="Genomic_DNA"/>
</dbReference>
<evidence type="ECO:0000313" key="2">
    <source>
        <dbReference type="Proteomes" id="UP000009081"/>
    </source>
</evidence>
<geneLocation type="plasmid" evidence="1 2">
    <name>megaplasmid</name>
</geneLocation>
<dbReference type="OrthoDB" id="9769567at2"/>